<feature type="compositionally biased region" description="Polar residues" evidence="1">
    <location>
        <begin position="213"/>
        <end position="236"/>
    </location>
</feature>
<feature type="region of interest" description="Disordered" evidence="1">
    <location>
        <begin position="213"/>
        <end position="254"/>
    </location>
</feature>
<dbReference type="CDD" id="cd02440">
    <property type="entry name" value="AdoMet_MTases"/>
    <property type="match status" value="1"/>
</dbReference>
<dbReference type="Gene3D" id="3.40.50.150">
    <property type="entry name" value="Vaccinia Virus protein VP39"/>
    <property type="match status" value="1"/>
</dbReference>
<dbReference type="EMBL" id="DXEV01000170">
    <property type="protein sequence ID" value="HIX57532.1"/>
    <property type="molecule type" value="Genomic_DNA"/>
</dbReference>
<dbReference type="Pfam" id="PF08241">
    <property type="entry name" value="Methyltransf_11"/>
    <property type="match status" value="1"/>
</dbReference>
<dbReference type="InterPro" id="IPR029063">
    <property type="entry name" value="SAM-dependent_MTases_sf"/>
</dbReference>
<evidence type="ECO:0000313" key="3">
    <source>
        <dbReference type="EMBL" id="HIX57532.1"/>
    </source>
</evidence>
<keyword evidence="3" id="KW-0489">Methyltransferase</keyword>
<keyword evidence="3" id="KW-0808">Transferase</keyword>
<proteinExistence type="predicted"/>
<gene>
    <name evidence="3" type="ORF">H9850_08695</name>
</gene>
<dbReference type="SUPFAM" id="SSF53335">
    <property type="entry name" value="S-adenosyl-L-methionine-dependent methyltransferases"/>
    <property type="match status" value="1"/>
</dbReference>
<organism evidence="3 4">
    <name type="scientific">Candidatus Anaerobiospirillum pullistercoris</name>
    <dbReference type="NCBI Taxonomy" id="2838452"/>
    <lineage>
        <taxon>Bacteria</taxon>
        <taxon>Pseudomonadati</taxon>
        <taxon>Pseudomonadota</taxon>
        <taxon>Gammaproteobacteria</taxon>
        <taxon>Aeromonadales</taxon>
        <taxon>Succinivibrionaceae</taxon>
        <taxon>Anaerobiospirillum</taxon>
    </lineage>
</organism>
<comment type="caution">
    <text evidence="3">The sequence shown here is derived from an EMBL/GenBank/DDBJ whole genome shotgun (WGS) entry which is preliminary data.</text>
</comment>
<dbReference type="InterPro" id="IPR013216">
    <property type="entry name" value="Methyltransf_11"/>
</dbReference>
<name>A0A9D2B100_9GAMM</name>
<reference evidence="3" key="2">
    <citation type="submission" date="2021-04" db="EMBL/GenBank/DDBJ databases">
        <authorList>
            <person name="Gilroy R."/>
        </authorList>
    </citation>
    <scope>NUCLEOTIDE SEQUENCE</scope>
    <source>
        <strain evidence="3">USASDec5-558</strain>
    </source>
</reference>
<sequence length="254" mass="27963">MQFSLNNINNFNTLFVGAPHQQESNLGGNLFYGDAGSFSPQVYDYVIKRFCVQSMLDVGSGLGHLAYHISHNYHISVIGIEGLPFNVANAYYPLVHHDLTKGPFVCGPVDLVSCVEVVEHIEPQYMDNLLDTLTRGKLLLMTHAIPSQHGDFHVNEQPSSYWIEKLASRGFGLLAQDTQVIRKLAATESHFPTYFAQSGLLFGRLPVAMPNQNTANQSQAADQQKPAAQTAENAAPNTEADSKANSNTEQKEDK</sequence>
<evidence type="ECO:0000256" key="1">
    <source>
        <dbReference type="SAM" id="MobiDB-lite"/>
    </source>
</evidence>
<accession>A0A9D2B100</accession>
<protein>
    <submittedName>
        <fullName evidence="3">Class I SAM-dependent methyltransferase</fullName>
    </submittedName>
</protein>
<dbReference type="AlphaFoldDB" id="A0A9D2B100"/>
<dbReference type="GO" id="GO:0008757">
    <property type="term" value="F:S-adenosylmethionine-dependent methyltransferase activity"/>
    <property type="evidence" value="ECO:0007669"/>
    <property type="project" value="InterPro"/>
</dbReference>
<feature type="domain" description="Methyltransferase type 11" evidence="2">
    <location>
        <begin position="56"/>
        <end position="130"/>
    </location>
</feature>
<reference evidence="3" key="1">
    <citation type="journal article" date="2021" name="PeerJ">
        <title>Extensive microbial diversity within the chicken gut microbiome revealed by metagenomics and culture.</title>
        <authorList>
            <person name="Gilroy R."/>
            <person name="Ravi A."/>
            <person name="Getino M."/>
            <person name="Pursley I."/>
            <person name="Horton D.L."/>
            <person name="Alikhan N.F."/>
            <person name="Baker D."/>
            <person name="Gharbi K."/>
            <person name="Hall N."/>
            <person name="Watson M."/>
            <person name="Adriaenssens E.M."/>
            <person name="Foster-Nyarko E."/>
            <person name="Jarju S."/>
            <person name="Secka A."/>
            <person name="Antonio M."/>
            <person name="Oren A."/>
            <person name="Chaudhuri R.R."/>
            <person name="La Ragione R."/>
            <person name="Hildebrand F."/>
            <person name="Pallen M.J."/>
        </authorList>
    </citation>
    <scope>NUCLEOTIDE SEQUENCE</scope>
    <source>
        <strain evidence="3">USASDec5-558</strain>
    </source>
</reference>
<dbReference type="GO" id="GO:0032259">
    <property type="term" value="P:methylation"/>
    <property type="evidence" value="ECO:0007669"/>
    <property type="project" value="UniProtKB-KW"/>
</dbReference>
<dbReference type="Proteomes" id="UP000886829">
    <property type="component" value="Unassembled WGS sequence"/>
</dbReference>
<evidence type="ECO:0000259" key="2">
    <source>
        <dbReference type="Pfam" id="PF08241"/>
    </source>
</evidence>
<evidence type="ECO:0000313" key="4">
    <source>
        <dbReference type="Proteomes" id="UP000886829"/>
    </source>
</evidence>